<feature type="domain" description="6-phosphogluconate dehydrogenase NADP-binding" evidence="5">
    <location>
        <begin position="2"/>
        <end position="161"/>
    </location>
</feature>
<dbReference type="Pfam" id="PF03446">
    <property type="entry name" value="NAD_binding_2"/>
    <property type="match status" value="1"/>
</dbReference>
<evidence type="ECO:0000259" key="5">
    <source>
        <dbReference type="Pfam" id="PF03446"/>
    </source>
</evidence>
<dbReference type="AlphaFoldDB" id="A0A3M8P758"/>
<dbReference type="Gene3D" id="3.40.50.720">
    <property type="entry name" value="NAD(P)-binding Rossmann-like Domain"/>
    <property type="match status" value="1"/>
</dbReference>
<organism evidence="7 8">
    <name type="scientific">Planococcus salinus</name>
    <dbReference type="NCBI Taxonomy" id="1848460"/>
    <lineage>
        <taxon>Bacteria</taxon>
        <taxon>Bacillati</taxon>
        <taxon>Bacillota</taxon>
        <taxon>Bacilli</taxon>
        <taxon>Bacillales</taxon>
        <taxon>Caryophanaceae</taxon>
        <taxon>Planococcus</taxon>
    </lineage>
</organism>
<accession>A0A3M8P758</accession>
<dbReference type="InterPro" id="IPR029154">
    <property type="entry name" value="HIBADH-like_NADP-bd"/>
</dbReference>
<dbReference type="GO" id="GO:0016491">
    <property type="term" value="F:oxidoreductase activity"/>
    <property type="evidence" value="ECO:0007669"/>
    <property type="project" value="UniProtKB-KW"/>
</dbReference>
<comment type="similarity">
    <text evidence="1">Belongs to the HIBADH-related family.</text>
</comment>
<dbReference type="SUPFAM" id="SSF51735">
    <property type="entry name" value="NAD(P)-binding Rossmann-fold domains"/>
    <property type="match status" value="1"/>
</dbReference>
<dbReference type="InterPro" id="IPR036291">
    <property type="entry name" value="NAD(P)-bd_dom_sf"/>
</dbReference>
<keyword evidence="2" id="KW-0560">Oxidoreductase</keyword>
<evidence type="ECO:0000313" key="7">
    <source>
        <dbReference type="EMBL" id="RNF39503.1"/>
    </source>
</evidence>
<keyword evidence="3" id="KW-0520">NAD</keyword>
<comment type="caution">
    <text evidence="7">The sequence shown here is derived from an EMBL/GenBank/DDBJ whole genome shotgun (WGS) entry which is preliminary data.</text>
</comment>
<dbReference type="InterPro" id="IPR013328">
    <property type="entry name" value="6PGD_dom2"/>
</dbReference>
<dbReference type="SUPFAM" id="SSF48179">
    <property type="entry name" value="6-phosphogluconate dehydrogenase C-terminal domain-like"/>
    <property type="match status" value="1"/>
</dbReference>
<dbReference type="OrthoDB" id="9786703at2"/>
<reference evidence="7 8" key="1">
    <citation type="journal article" date="2018" name="Int. J. Syst. Evol. Microbiol.">
        <title>Planococcus salinus sp. nov., a moderately halophilic bacterium isolated from a saline-alkali soil.</title>
        <authorList>
            <person name="Gan L."/>
        </authorList>
    </citation>
    <scope>NUCLEOTIDE SEQUENCE [LARGE SCALE GENOMIC DNA]</scope>
    <source>
        <strain evidence="7 8">LCB217</strain>
    </source>
</reference>
<gene>
    <name evidence="7" type="ORF">EEX84_08490</name>
</gene>
<proteinExistence type="inferred from homology"/>
<dbReference type="PANTHER" id="PTHR43060:SF15">
    <property type="entry name" value="3-HYDROXYISOBUTYRATE DEHYDROGENASE-LIKE 1, MITOCHONDRIAL-RELATED"/>
    <property type="match status" value="1"/>
</dbReference>
<evidence type="ECO:0000256" key="4">
    <source>
        <dbReference type="PIRSR" id="PIRSR000103-1"/>
    </source>
</evidence>
<feature type="active site" evidence="4">
    <location>
        <position position="170"/>
    </location>
</feature>
<evidence type="ECO:0000256" key="3">
    <source>
        <dbReference type="ARBA" id="ARBA00023027"/>
    </source>
</evidence>
<dbReference type="Pfam" id="PF14833">
    <property type="entry name" value="NAD_binding_11"/>
    <property type="match status" value="1"/>
</dbReference>
<evidence type="ECO:0000256" key="2">
    <source>
        <dbReference type="ARBA" id="ARBA00023002"/>
    </source>
</evidence>
<dbReference type="EMBL" id="RIAX01000005">
    <property type="protein sequence ID" value="RNF39503.1"/>
    <property type="molecule type" value="Genomic_DNA"/>
</dbReference>
<evidence type="ECO:0000259" key="6">
    <source>
        <dbReference type="Pfam" id="PF14833"/>
    </source>
</evidence>
<dbReference type="Proteomes" id="UP000275473">
    <property type="component" value="Unassembled WGS sequence"/>
</dbReference>
<dbReference type="InterPro" id="IPR006115">
    <property type="entry name" value="6PGDH_NADP-bd"/>
</dbReference>
<sequence>MKIGVIGCGAMGAGMVKNLLKNDREVWTFDPDEKKQQQMKQLGAVPVGKMSDVASDMDAFVLSLPLAHLVEQALTSEDGLLKRAKRGALILDMSTTDVELTKKLARQAKEQGIYFYDCPVSNGPKGADEGTLSIMVGGDEEKYKDVLPVLQNMGTAITYVGPSGSGQVVKLSSNIVVAGIISLLSEAFKAGEEAGVDPSVIAQVMQNGTAQNRVMDVFGDNLLKHSHENVVFLLNHMKKDVDLFYSLANDSMKEESITAYIQKLYQQAQSAGLGMVDATAVQQLYGSTEREPAN</sequence>
<dbReference type="GO" id="GO:0050661">
    <property type="term" value="F:NADP binding"/>
    <property type="evidence" value="ECO:0007669"/>
    <property type="project" value="InterPro"/>
</dbReference>
<dbReference type="PIRSF" id="PIRSF000103">
    <property type="entry name" value="HIBADH"/>
    <property type="match status" value="1"/>
</dbReference>
<evidence type="ECO:0000313" key="8">
    <source>
        <dbReference type="Proteomes" id="UP000275473"/>
    </source>
</evidence>
<feature type="domain" description="3-hydroxyisobutyrate dehydrogenase-like NAD-binding" evidence="6">
    <location>
        <begin position="164"/>
        <end position="284"/>
    </location>
</feature>
<dbReference type="Gene3D" id="1.10.1040.10">
    <property type="entry name" value="N-(1-d-carboxylethyl)-l-norvaline Dehydrogenase, domain 2"/>
    <property type="match status" value="1"/>
</dbReference>
<dbReference type="GO" id="GO:0051287">
    <property type="term" value="F:NAD binding"/>
    <property type="evidence" value="ECO:0007669"/>
    <property type="project" value="InterPro"/>
</dbReference>
<dbReference type="PANTHER" id="PTHR43060">
    <property type="entry name" value="3-HYDROXYISOBUTYRATE DEHYDROGENASE-LIKE 1, MITOCHONDRIAL-RELATED"/>
    <property type="match status" value="1"/>
</dbReference>
<name>A0A3M8P758_9BACL</name>
<protein>
    <submittedName>
        <fullName evidence="7">NAD(P)-dependent oxidoreductase</fullName>
    </submittedName>
</protein>
<dbReference type="RefSeq" id="WP_123165204.1">
    <property type="nucleotide sequence ID" value="NZ_RIAX01000005.1"/>
</dbReference>
<keyword evidence="8" id="KW-1185">Reference proteome</keyword>
<dbReference type="InterPro" id="IPR008927">
    <property type="entry name" value="6-PGluconate_DH-like_C_sf"/>
</dbReference>
<dbReference type="InterPro" id="IPR015815">
    <property type="entry name" value="HIBADH-related"/>
</dbReference>
<evidence type="ECO:0000256" key="1">
    <source>
        <dbReference type="ARBA" id="ARBA00009080"/>
    </source>
</evidence>